<organism evidence="1 2">
    <name type="scientific">candidate division WWE3 bacterium CG_4_10_14_0_2_um_filter_41_14</name>
    <dbReference type="NCBI Taxonomy" id="1975072"/>
    <lineage>
        <taxon>Bacteria</taxon>
        <taxon>Katanobacteria</taxon>
    </lineage>
</organism>
<dbReference type="Proteomes" id="UP000228920">
    <property type="component" value="Unassembled WGS sequence"/>
</dbReference>
<comment type="caution">
    <text evidence="1">The sequence shown here is derived from an EMBL/GenBank/DDBJ whole genome shotgun (WGS) entry which is preliminary data.</text>
</comment>
<dbReference type="AlphaFoldDB" id="A0A2M7TJ13"/>
<accession>A0A2M7TJ13</accession>
<gene>
    <name evidence="1" type="ORF">COY32_03305</name>
</gene>
<evidence type="ECO:0000313" key="2">
    <source>
        <dbReference type="Proteomes" id="UP000228920"/>
    </source>
</evidence>
<protein>
    <submittedName>
        <fullName evidence="1">Uncharacterized protein</fullName>
    </submittedName>
</protein>
<dbReference type="EMBL" id="PFNL01000099">
    <property type="protein sequence ID" value="PIZ46436.1"/>
    <property type="molecule type" value="Genomic_DNA"/>
</dbReference>
<reference evidence="2" key="1">
    <citation type="submission" date="2017-09" db="EMBL/GenBank/DDBJ databases">
        <title>Depth-based differentiation of microbial function through sediment-hosted aquifers and enrichment of novel symbionts in the deep terrestrial subsurface.</title>
        <authorList>
            <person name="Probst A.J."/>
            <person name="Ladd B."/>
            <person name="Jarett J.K."/>
            <person name="Geller-Mcgrath D.E."/>
            <person name="Sieber C.M.K."/>
            <person name="Emerson J.B."/>
            <person name="Anantharaman K."/>
            <person name="Thomas B.C."/>
            <person name="Malmstrom R."/>
            <person name="Stieglmeier M."/>
            <person name="Klingl A."/>
            <person name="Woyke T."/>
            <person name="Ryan C.M."/>
            <person name="Banfield J.F."/>
        </authorList>
    </citation>
    <scope>NUCLEOTIDE SEQUENCE [LARGE SCALE GENOMIC DNA]</scope>
</reference>
<name>A0A2M7TJ13_UNCKA</name>
<evidence type="ECO:0000313" key="1">
    <source>
        <dbReference type="EMBL" id="PIZ46436.1"/>
    </source>
</evidence>
<proteinExistence type="predicted"/>
<sequence>MAYAVVASLSAVPGFSGHVKVVGEKTHRHVLRRDDPVFVLKDAGVGGLVQVTQEGGSGFVVSVSRVPLDLQCVAVVKTVRLEDEDFVADVLIQKGRLITIGENCPGFSCIQQEGQTVNVFLVDGKIVCVWLRPVGWIL</sequence>